<dbReference type="AlphaFoldDB" id="A0A0B7HBM3"/>
<protein>
    <submittedName>
        <fullName evidence="1">Uncharacterized protein</fullName>
    </submittedName>
</protein>
<evidence type="ECO:0000313" key="1">
    <source>
        <dbReference type="EMBL" id="CEN35322.1"/>
    </source>
</evidence>
<reference evidence="1 2" key="1">
    <citation type="submission" date="2015-01" db="EMBL/GenBank/DDBJ databases">
        <authorList>
            <person name="Xiang T."/>
            <person name="Song Y."/>
            <person name="Huang L."/>
            <person name="Wang B."/>
            <person name="Wu P."/>
        </authorList>
    </citation>
    <scope>NUCLEOTIDE SEQUENCE [LARGE SCALE GENOMIC DNA]</scope>
    <source>
        <strain evidence="1 2">Cc12</strain>
    </source>
</reference>
<dbReference type="RefSeq" id="WP_172458705.1">
    <property type="nucleotide sequence ID" value="NZ_CP022382.1"/>
</dbReference>
<organism evidence="1 2">
    <name type="scientific">Capnocytophaga canimorsus</name>
    <dbReference type="NCBI Taxonomy" id="28188"/>
    <lineage>
        <taxon>Bacteria</taxon>
        <taxon>Pseudomonadati</taxon>
        <taxon>Bacteroidota</taxon>
        <taxon>Flavobacteriia</taxon>
        <taxon>Flavobacteriales</taxon>
        <taxon>Flavobacteriaceae</taxon>
        <taxon>Capnocytophaga</taxon>
    </lineage>
</organism>
<gene>
    <name evidence="1" type="ORF">CCAN12_600039</name>
</gene>
<proteinExistence type="predicted"/>
<dbReference type="Proteomes" id="UP000044026">
    <property type="component" value="Unassembled WGS sequence"/>
</dbReference>
<accession>A0A0B7HBM3</accession>
<dbReference type="EMBL" id="CDOE01000057">
    <property type="protein sequence ID" value="CEN35322.1"/>
    <property type="molecule type" value="Genomic_DNA"/>
</dbReference>
<sequence>MLAHYLFVIPAGAFVHYRYRYRLTPFFTIIPFLGGEMEWISMAKFHSIFNQKGTLFYHR</sequence>
<name>A0A0B7HBM3_9FLAO</name>
<dbReference type="GeneID" id="69581484"/>
<evidence type="ECO:0000313" key="2">
    <source>
        <dbReference type="Proteomes" id="UP000044026"/>
    </source>
</evidence>